<evidence type="ECO:0000313" key="2">
    <source>
        <dbReference type="EMBL" id="KAK3219103.1"/>
    </source>
</evidence>
<keyword evidence="3" id="KW-1185">Reference proteome</keyword>
<feature type="domain" description="RNase H type-1" evidence="1">
    <location>
        <begin position="88"/>
        <end position="211"/>
    </location>
</feature>
<evidence type="ECO:0000259" key="1">
    <source>
        <dbReference type="Pfam" id="PF13456"/>
    </source>
</evidence>
<dbReference type="InterPro" id="IPR036397">
    <property type="entry name" value="RNaseH_sf"/>
</dbReference>
<dbReference type="PANTHER" id="PTHR47723">
    <property type="entry name" value="OS05G0353850 PROTEIN"/>
    <property type="match status" value="1"/>
</dbReference>
<dbReference type="Gene3D" id="3.30.420.10">
    <property type="entry name" value="Ribonuclease H-like superfamily/Ribonuclease H"/>
    <property type="match status" value="1"/>
</dbReference>
<proteinExistence type="predicted"/>
<evidence type="ECO:0000313" key="3">
    <source>
        <dbReference type="Proteomes" id="UP001281410"/>
    </source>
</evidence>
<dbReference type="Proteomes" id="UP001281410">
    <property type="component" value="Unassembled WGS sequence"/>
</dbReference>
<dbReference type="Pfam" id="PF13456">
    <property type="entry name" value="RVT_3"/>
    <property type="match status" value="1"/>
</dbReference>
<dbReference type="PANTHER" id="PTHR47723:SF22">
    <property type="entry name" value="RNASE H TYPE-1 DOMAIN-CONTAINING PROTEIN"/>
    <property type="match status" value="1"/>
</dbReference>
<dbReference type="GO" id="GO:0003676">
    <property type="term" value="F:nucleic acid binding"/>
    <property type="evidence" value="ECO:0007669"/>
    <property type="project" value="InterPro"/>
</dbReference>
<name>A0AAE0AJ95_9ROSI</name>
<dbReference type="CDD" id="cd06222">
    <property type="entry name" value="RNase_H_like"/>
    <property type="match status" value="1"/>
</dbReference>
<protein>
    <recommendedName>
        <fullName evidence="1">RNase H type-1 domain-containing protein</fullName>
    </recommendedName>
</protein>
<sequence length="226" mass="24696">MAWKGLALEGEVKMKPFRLGEQTMALFFEMHRVFDDPDLDGCVSSSSRTHWQGICSRKVELFTWQLLRGGVCVGEVLQKFSIRGLKFNIDGSKLGKPGPAGIRGVLRDSSGKVLCMFSTFIGVHESNSAEILKIHQACALCVWIPSFMGHNIKIVSDSKVAVSRINNGGISSLKHVNDIYDIRCFLELLGGTVVCYASRASNSLTDSLTNMGSSMSGDFVECSDFG</sequence>
<organism evidence="2 3">
    <name type="scientific">Dipteronia sinensis</name>
    <dbReference type="NCBI Taxonomy" id="43782"/>
    <lineage>
        <taxon>Eukaryota</taxon>
        <taxon>Viridiplantae</taxon>
        <taxon>Streptophyta</taxon>
        <taxon>Embryophyta</taxon>
        <taxon>Tracheophyta</taxon>
        <taxon>Spermatophyta</taxon>
        <taxon>Magnoliopsida</taxon>
        <taxon>eudicotyledons</taxon>
        <taxon>Gunneridae</taxon>
        <taxon>Pentapetalae</taxon>
        <taxon>rosids</taxon>
        <taxon>malvids</taxon>
        <taxon>Sapindales</taxon>
        <taxon>Sapindaceae</taxon>
        <taxon>Hippocastanoideae</taxon>
        <taxon>Acereae</taxon>
        <taxon>Dipteronia</taxon>
    </lineage>
</organism>
<dbReference type="GO" id="GO:0004523">
    <property type="term" value="F:RNA-DNA hybrid ribonuclease activity"/>
    <property type="evidence" value="ECO:0007669"/>
    <property type="project" value="InterPro"/>
</dbReference>
<comment type="caution">
    <text evidence="2">The sequence shown here is derived from an EMBL/GenBank/DDBJ whole genome shotgun (WGS) entry which is preliminary data.</text>
</comment>
<reference evidence="2" key="1">
    <citation type="journal article" date="2023" name="Plant J.">
        <title>Genome sequences and population genomics provide insights into the demographic history, inbreeding, and mutation load of two 'living fossil' tree species of Dipteronia.</title>
        <authorList>
            <person name="Feng Y."/>
            <person name="Comes H.P."/>
            <person name="Chen J."/>
            <person name="Zhu S."/>
            <person name="Lu R."/>
            <person name="Zhang X."/>
            <person name="Li P."/>
            <person name="Qiu J."/>
            <person name="Olsen K.M."/>
            <person name="Qiu Y."/>
        </authorList>
    </citation>
    <scope>NUCLEOTIDE SEQUENCE</scope>
    <source>
        <strain evidence="2">NBL</strain>
    </source>
</reference>
<dbReference type="SUPFAM" id="SSF53098">
    <property type="entry name" value="Ribonuclease H-like"/>
    <property type="match status" value="1"/>
</dbReference>
<dbReference type="InterPro" id="IPR002156">
    <property type="entry name" value="RNaseH_domain"/>
</dbReference>
<dbReference type="InterPro" id="IPR044730">
    <property type="entry name" value="RNase_H-like_dom_plant"/>
</dbReference>
<dbReference type="EMBL" id="JANJYJ010000004">
    <property type="protein sequence ID" value="KAK3219103.1"/>
    <property type="molecule type" value="Genomic_DNA"/>
</dbReference>
<accession>A0AAE0AJ95</accession>
<dbReference type="InterPro" id="IPR053151">
    <property type="entry name" value="RNase_H-like"/>
</dbReference>
<gene>
    <name evidence="2" type="ORF">Dsin_013073</name>
</gene>
<dbReference type="AlphaFoldDB" id="A0AAE0AJ95"/>
<dbReference type="InterPro" id="IPR012337">
    <property type="entry name" value="RNaseH-like_sf"/>
</dbReference>